<evidence type="ECO:0000313" key="3">
    <source>
        <dbReference type="Proteomes" id="UP001596413"/>
    </source>
</evidence>
<dbReference type="Proteomes" id="UP001596413">
    <property type="component" value="Unassembled WGS sequence"/>
</dbReference>
<dbReference type="EMBL" id="JBHSZO010000019">
    <property type="protein sequence ID" value="MFC7219307.1"/>
    <property type="molecule type" value="Genomic_DNA"/>
</dbReference>
<sequence length="74" mass="8413">MPNAPKTPARQIRIGDEWYDFDAAVKSLDTERAAVMRLLIAWYLREPGAKLPPRPDRQVVLDARRDRRAAGPDA</sequence>
<gene>
    <name evidence="2" type="ORF">ACFQLX_14180</name>
</gene>
<evidence type="ECO:0008006" key="4">
    <source>
        <dbReference type="Google" id="ProtNLM"/>
    </source>
</evidence>
<reference evidence="3" key="1">
    <citation type="journal article" date="2019" name="Int. J. Syst. Evol. Microbiol.">
        <title>The Global Catalogue of Microorganisms (GCM) 10K type strain sequencing project: providing services to taxonomists for standard genome sequencing and annotation.</title>
        <authorList>
            <consortium name="The Broad Institute Genomics Platform"/>
            <consortium name="The Broad Institute Genome Sequencing Center for Infectious Disease"/>
            <person name="Wu L."/>
            <person name="Ma J."/>
        </authorList>
    </citation>
    <scope>NUCLEOTIDE SEQUENCE [LARGE SCALE GENOMIC DNA]</scope>
    <source>
        <strain evidence="3">CGMCC 1.13681</strain>
    </source>
</reference>
<accession>A0ABW2GFC1</accession>
<feature type="region of interest" description="Disordered" evidence="1">
    <location>
        <begin position="48"/>
        <end position="74"/>
    </location>
</feature>
<proteinExistence type="predicted"/>
<protein>
    <recommendedName>
        <fullName evidence="4">CopG family transcriptional regulator</fullName>
    </recommendedName>
</protein>
<evidence type="ECO:0000313" key="2">
    <source>
        <dbReference type="EMBL" id="MFC7219307.1"/>
    </source>
</evidence>
<name>A0ABW2GFC1_9ACTN</name>
<feature type="compositionally biased region" description="Basic and acidic residues" evidence="1">
    <location>
        <begin position="53"/>
        <end position="74"/>
    </location>
</feature>
<dbReference type="RefSeq" id="WP_386414882.1">
    <property type="nucleotide sequence ID" value="NZ_JBHSZO010000019.1"/>
</dbReference>
<keyword evidence="3" id="KW-1185">Reference proteome</keyword>
<comment type="caution">
    <text evidence="2">The sequence shown here is derived from an EMBL/GenBank/DDBJ whole genome shotgun (WGS) entry which is preliminary data.</text>
</comment>
<organism evidence="2 3">
    <name type="scientific">Streptomyces polyrhachis</name>
    <dbReference type="NCBI Taxonomy" id="1282885"/>
    <lineage>
        <taxon>Bacteria</taxon>
        <taxon>Bacillati</taxon>
        <taxon>Actinomycetota</taxon>
        <taxon>Actinomycetes</taxon>
        <taxon>Kitasatosporales</taxon>
        <taxon>Streptomycetaceae</taxon>
        <taxon>Streptomyces</taxon>
    </lineage>
</organism>
<evidence type="ECO:0000256" key="1">
    <source>
        <dbReference type="SAM" id="MobiDB-lite"/>
    </source>
</evidence>